<evidence type="ECO:0000256" key="1">
    <source>
        <dbReference type="SAM" id="Phobius"/>
    </source>
</evidence>
<organism evidence="2 3">
    <name type="scientific">Ascobolus immersus RN42</name>
    <dbReference type="NCBI Taxonomy" id="1160509"/>
    <lineage>
        <taxon>Eukaryota</taxon>
        <taxon>Fungi</taxon>
        <taxon>Dikarya</taxon>
        <taxon>Ascomycota</taxon>
        <taxon>Pezizomycotina</taxon>
        <taxon>Pezizomycetes</taxon>
        <taxon>Pezizales</taxon>
        <taxon>Ascobolaceae</taxon>
        <taxon>Ascobolus</taxon>
    </lineage>
</organism>
<name>A0A3N4ID76_ASCIM</name>
<proteinExistence type="predicted"/>
<protein>
    <submittedName>
        <fullName evidence="2">Uncharacterized protein</fullName>
    </submittedName>
</protein>
<feature type="transmembrane region" description="Helical" evidence="1">
    <location>
        <begin position="31"/>
        <end position="51"/>
    </location>
</feature>
<keyword evidence="1" id="KW-0472">Membrane</keyword>
<evidence type="ECO:0000313" key="3">
    <source>
        <dbReference type="Proteomes" id="UP000275078"/>
    </source>
</evidence>
<evidence type="ECO:0000313" key="2">
    <source>
        <dbReference type="EMBL" id="RPA82648.1"/>
    </source>
</evidence>
<dbReference type="Proteomes" id="UP000275078">
    <property type="component" value="Unassembled WGS sequence"/>
</dbReference>
<keyword evidence="1" id="KW-0812">Transmembrane</keyword>
<accession>A0A3N4ID76</accession>
<gene>
    <name evidence="2" type="ORF">BJ508DRAFT_86929</name>
</gene>
<dbReference type="EMBL" id="ML119670">
    <property type="protein sequence ID" value="RPA82648.1"/>
    <property type="molecule type" value="Genomic_DNA"/>
</dbReference>
<keyword evidence="1" id="KW-1133">Transmembrane helix</keyword>
<dbReference type="AlphaFoldDB" id="A0A3N4ID76"/>
<keyword evidence="3" id="KW-1185">Reference proteome</keyword>
<sequence>MVFFMFDYVLLSSITLTLPLCYHASYLSPLLLVVSSLVITCAISHMFVAVLEASHRTLILDSFLFEFAALDCEAREACYNLCTISFLERAEACTRYYLVFASCR</sequence>
<reference evidence="2 3" key="1">
    <citation type="journal article" date="2018" name="Nat. Ecol. Evol.">
        <title>Pezizomycetes genomes reveal the molecular basis of ectomycorrhizal truffle lifestyle.</title>
        <authorList>
            <person name="Murat C."/>
            <person name="Payen T."/>
            <person name="Noel B."/>
            <person name="Kuo A."/>
            <person name="Morin E."/>
            <person name="Chen J."/>
            <person name="Kohler A."/>
            <person name="Krizsan K."/>
            <person name="Balestrini R."/>
            <person name="Da Silva C."/>
            <person name="Montanini B."/>
            <person name="Hainaut M."/>
            <person name="Levati E."/>
            <person name="Barry K.W."/>
            <person name="Belfiori B."/>
            <person name="Cichocki N."/>
            <person name="Clum A."/>
            <person name="Dockter R.B."/>
            <person name="Fauchery L."/>
            <person name="Guy J."/>
            <person name="Iotti M."/>
            <person name="Le Tacon F."/>
            <person name="Lindquist E.A."/>
            <person name="Lipzen A."/>
            <person name="Malagnac F."/>
            <person name="Mello A."/>
            <person name="Molinier V."/>
            <person name="Miyauchi S."/>
            <person name="Poulain J."/>
            <person name="Riccioni C."/>
            <person name="Rubini A."/>
            <person name="Sitrit Y."/>
            <person name="Splivallo R."/>
            <person name="Traeger S."/>
            <person name="Wang M."/>
            <person name="Zifcakova L."/>
            <person name="Wipf D."/>
            <person name="Zambonelli A."/>
            <person name="Paolocci F."/>
            <person name="Nowrousian M."/>
            <person name="Ottonello S."/>
            <person name="Baldrian P."/>
            <person name="Spatafora J.W."/>
            <person name="Henrissat B."/>
            <person name="Nagy L.G."/>
            <person name="Aury J.M."/>
            <person name="Wincker P."/>
            <person name="Grigoriev I.V."/>
            <person name="Bonfante P."/>
            <person name="Martin F.M."/>
        </authorList>
    </citation>
    <scope>NUCLEOTIDE SEQUENCE [LARGE SCALE GENOMIC DNA]</scope>
    <source>
        <strain evidence="2 3">RN42</strain>
    </source>
</reference>